<evidence type="ECO:0000256" key="3">
    <source>
        <dbReference type="ARBA" id="ARBA00019614"/>
    </source>
</evidence>
<protein>
    <recommendedName>
        <fullName evidence="3 9">Mediator of RNA polymerase II transcription subunit 16</fullName>
    </recommendedName>
    <alternativeName>
        <fullName evidence="8 9">Mediator complex subunit 16</fullName>
    </alternativeName>
</protein>
<reference evidence="12" key="2">
    <citation type="submission" date="2023-05" db="EMBL/GenBank/DDBJ databases">
        <authorList>
            <consortium name="Lawrence Berkeley National Laboratory"/>
            <person name="Steindorff A."/>
            <person name="Hensen N."/>
            <person name="Bonometti L."/>
            <person name="Westerberg I."/>
            <person name="Brannstrom I.O."/>
            <person name="Guillou S."/>
            <person name="Cros-Aarteil S."/>
            <person name="Calhoun S."/>
            <person name="Haridas S."/>
            <person name="Kuo A."/>
            <person name="Mondo S."/>
            <person name="Pangilinan J."/>
            <person name="Riley R."/>
            <person name="Labutti K."/>
            <person name="Andreopoulos B."/>
            <person name="Lipzen A."/>
            <person name="Chen C."/>
            <person name="Yanf M."/>
            <person name="Daum C."/>
            <person name="Ng V."/>
            <person name="Clum A."/>
            <person name="Ohm R."/>
            <person name="Martin F."/>
            <person name="Silar P."/>
            <person name="Natvig D."/>
            <person name="Lalanne C."/>
            <person name="Gautier V."/>
            <person name="Ament-Velasquez S.L."/>
            <person name="Kruys A."/>
            <person name="Hutchinson M.I."/>
            <person name="Powell A.J."/>
            <person name="Barry K."/>
            <person name="Miller A.N."/>
            <person name="Grigoriev I.V."/>
            <person name="Debuchy R."/>
            <person name="Gladieux P."/>
            <person name="Thoren M.H."/>
            <person name="Johannesson H."/>
        </authorList>
    </citation>
    <scope>NUCLEOTIDE SEQUENCE</scope>
    <source>
        <strain evidence="12">CBS 731.68</strain>
    </source>
</reference>
<dbReference type="PANTHER" id="PTHR13224:SF6">
    <property type="entry name" value="MEDIATOR OF RNA POLYMERASE II TRANSCRIPTION SUBUNIT 16"/>
    <property type="match status" value="1"/>
</dbReference>
<evidence type="ECO:0000256" key="10">
    <source>
        <dbReference type="SAM" id="MobiDB-lite"/>
    </source>
</evidence>
<dbReference type="AlphaFoldDB" id="A0AAN6U839"/>
<name>A0AAN6U839_9PEZI</name>
<comment type="similarity">
    <text evidence="2 9">Belongs to the Mediator complex subunit 16 family.</text>
</comment>
<evidence type="ECO:0000256" key="4">
    <source>
        <dbReference type="ARBA" id="ARBA00023015"/>
    </source>
</evidence>
<proteinExistence type="inferred from homology"/>
<dbReference type="GO" id="GO:0045893">
    <property type="term" value="P:positive regulation of DNA-templated transcription"/>
    <property type="evidence" value="ECO:0007669"/>
    <property type="project" value="TreeGrafter"/>
</dbReference>
<feature type="compositionally biased region" description="Low complexity" evidence="10">
    <location>
        <begin position="980"/>
        <end position="1001"/>
    </location>
</feature>
<comment type="caution">
    <text evidence="12">The sequence shown here is derived from an EMBL/GenBank/DDBJ whole genome shotgun (WGS) entry which is preliminary data.</text>
</comment>
<comment type="function">
    <text evidence="9">Component of the Mediator complex, a coactivator involved in the regulated transcription of nearly all RNA polymerase II-dependent genes. Mediator functions as a bridge to convey information from gene-specific regulatory proteins to the basal RNA polymerase II transcription machinery. Mediator is recruited to promoters by direct interactions with regulatory proteins and serves as a scaffold for the assembly of a functional preinitiation complex with RNA polymerase II and the general transcription factors.</text>
</comment>
<evidence type="ECO:0000256" key="8">
    <source>
        <dbReference type="ARBA" id="ARBA00032015"/>
    </source>
</evidence>
<dbReference type="PANTHER" id="PTHR13224">
    <property type="entry name" value="THYROID HORMONE RECEPTOR-ASSOCIATED PROTEIN-RELATED"/>
    <property type="match status" value="1"/>
</dbReference>
<accession>A0AAN6U839</accession>
<keyword evidence="13" id="KW-1185">Reference proteome</keyword>
<dbReference type="InterPro" id="IPR048338">
    <property type="entry name" value="Mediator_Med16"/>
</dbReference>
<evidence type="ECO:0000256" key="1">
    <source>
        <dbReference type="ARBA" id="ARBA00004123"/>
    </source>
</evidence>
<feature type="region of interest" description="Disordered" evidence="10">
    <location>
        <begin position="980"/>
        <end position="1007"/>
    </location>
</feature>
<dbReference type="InterPro" id="IPR036322">
    <property type="entry name" value="WD40_repeat_dom_sf"/>
</dbReference>
<dbReference type="Pfam" id="PF11635">
    <property type="entry name" value="Med16_N"/>
    <property type="match status" value="1"/>
</dbReference>
<evidence type="ECO:0000256" key="2">
    <source>
        <dbReference type="ARBA" id="ARBA00006543"/>
    </source>
</evidence>
<evidence type="ECO:0000313" key="12">
    <source>
        <dbReference type="EMBL" id="KAK4128203.1"/>
    </source>
</evidence>
<keyword evidence="6 9" id="KW-0804">Transcription</keyword>
<evidence type="ECO:0000256" key="5">
    <source>
        <dbReference type="ARBA" id="ARBA00023159"/>
    </source>
</evidence>
<evidence type="ECO:0000256" key="7">
    <source>
        <dbReference type="ARBA" id="ARBA00023242"/>
    </source>
</evidence>
<dbReference type="InterPro" id="IPR021665">
    <property type="entry name" value="Mediator_Med16_N"/>
</dbReference>
<comment type="subcellular location">
    <subcellularLocation>
        <location evidence="1 9">Nucleus</location>
    </subcellularLocation>
</comment>
<sequence length="1122" mass="122819">MSAQDMSLLMEDHAMSVDGDIGNLDVMQGLDGMEVMGAMDGMESMGSAMALDDVDLFGDPVMDDPLGGPLGAPSPRSFPSKHLQQRLDDLRTRGCCQTIAWSRQGTIASVAKDAMSIDLRFIRCNPDTTEWELSEPASWSPSSSAAPFVHLAWSPSVSPELAVLDAHGRITVLGFSIANNQPYPARRWESDVVDDLHAIVGCYWLPLGMAQNKPFYVSHGPAIINQSEHRYEHQFHQAFGPWHPNPAKSALLCVTTSGSLKLLFTANSQRPEETAIELESVTSSDELITHASLCSDKNTLLIALATASKQLRIVRVQIQWGVPQVDKQVPPGSVPLRPSLKESHVAVTSWFQHGPGESALDVPMAQLSHIEMLPSVPAMQAQPMSHALVLTVRSYIPQDGSPYHQNGQSIIDRWEVVNDQPQALHPAFEQLGSKNGAASAPPTTARLRRLDPIILPKIVVTITTTQFGRVLCFAFSDSTIQYRDRFTMNELYTEQNTNSIMHPLQAGFRFDSGVPCLQVAFSPTNCSFVQICDDSTVKWVRLQYPMHDPNAELQPADQKSVLLALTVASSAIAVNQAACDDVLAIARPFAQRPEFANAWVREMVNMLKITVDYSEETHHDQLVRNTLLQHCFSVINHLGYRGDFRAPSPSGKFAMLALGLRNIFVVITVASNTAIGFKEKLNPLDDPDVVHAVAGCTQWGLSLFAWLMDALLDLVSDKEVKSILSDPKRFPELVKYLPPNQYIPLQMILCSSTRGLLLAACRRLMHVETVSSRATQYYENRIQQQQQTQDLSAAAALRPHPQLYQAYQRLSLSVSDPLVKVSDFEHLLSELASDIHAAYKTTLSGLGAVKMKAAAAASSQQQQHAGNNLTEQQQQQQISEQLIKKAQAHCELDLLLGGNPPPMFREVLLKLVTATLPAFLRDHNNTKTDRAALYLARHPLLGVHDDARFLAMRKSAGAYVDVFKRCELVVGETPRARSMQGGAGAAAATANNNNSNSHSRSMTTTVPAKRKAANANNGEEAVAAKAGGATAPAGGINNENDINEGNGMAHWRMSMQGSWTGIGGAGGDNNNNSGCPQWRRCVRCAAVMEDIWSAKPGYHFLLTQQRKCPCGGSWATVPRRRV</sequence>
<gene>
    <name evidence="9" type="primary">MED16</name>
    <name evidence="12" type="ORF">N657DRAFT_638626</name>
</gene>
<feature type="domain" description="Mediator complex subunit Med16 N-terminal" evidence="11">
    <location>
        <begin position="191"/>
        <end position="511"/>
    </location>
</feature>
<keyword evidence="4 9" id="KW-0805">Transcription regulation</keyword>
<dbReference type="Proteomes" id="UP001302602">
    <property type="component" value="Unassembled WGS sequence"/>
</dbReference>
<evidence type="ECO:0000256" key="6">
    <source>
        <dbReference type="ARBA" id="ARBA00023163"/>
    </source>
</evidence>
<evidence type="ECO:0000259" key="11">
    <source>
        <dbReference type="Pfam" id="PF11635"/>
    </source>
</evidence>
<keyword evidence="5 9" id="KW-0010">Activator</keyword>
<keyword evidence="7 9" id="KW-0539">Nucleus</keyword>
<reference evidence="12" key="1">
    <citation type="journal article" date="2023" name="Mol. Phylogenet. Evol.">
        <title>Genome-scale phylogeny and comparative genomics of the fungal order Sordariales.</title>
        <authorList>
            <person name="Hensen N."/>
            <person name="Bonometti L."/>
            <person name="Westerberg I."/>
            <person name="Brannstrom I.O."/>
            <person name="Guillou S."/>
            <person name="Cros-Aarteil S."/>
            <person name="Calhoun S."/>
            <person name="Haridas S."/>
            <person name="Kuo A."/>
            <person name="Mondo S."/>
            <person name="Pangilinan J."/>
            <person name="Riley R."/>
            <person name="LaButti K."/>
            <person name="Andreopoulos B."/>
            <person name="Lipzen A."/>
            <person name="Chen C."/>
            <person name="Yan M."/>
            <person name="Daum C."/>
            <person name="Ng V."/>
            <person name="Clum A."/>
            <person name="Steindorff A."/>
            <person name="Ohm R.A."/>
            <person name="Martin F."/>
            <person name="Silar P."/>
            <person name="Natvig D.O."/>
            <person name="Lalanne C."/>
            <person name="Gautier V."/>
            <person name="Ament-Velasquez S.L."/>
            <person name="Kruys A."/>
            <person name="Hutchinson M.I."/>
            <person name="Powell A.J."/>
            <person name="Barry K."/>
            <person name="Miller A.N."/>
            <person name="Grigoriev I.V."/>
            <person name="Debuchy R."/>
            <person name="Gladieux P."/>
            <person name="Hiltunen Thoren M."/>
            <person name="Johannesson H."/>
        </authorList>
    </citation>
    <scope>NUCLEOTIDE SEQUENCE</scope>
    <source>
        <strain evidence="12">CBS 731.68</strain>
    </source>
</reference>
<dbReference type="EMBL" id="MU853223">
    <property type="protein sequence ID" value="KAK4128203.1"/>
    <property type="molecule type" value="Genomic_DNA"/>
</dbReference>
<evidence type="ECO:0000256" key="9">
    <source>
        <dbReference type="RuleBase" id="RU364149"/>
    </source>
</evidence>
<organism evidence="12 13">
    <name type="scientific">Parathielavia appendiculata</name>
    <dbReference type="NCBI Taxonomy" id="2587402"/>
    <lineage>
        <taxon>Eukaryota</taxon>
        <taxon>Fungi</taxon>
        <taxon>Dikarya</taxon>
        <taxon>Ascomycota</taxon>
        <taxon>Pezizomycotina</taxon>
        <taxon>Sordariomycetes</taxon>
        <taxon>Sordariomycetidae</taxon>
        <taxon>Sordariales</taxon>
        <taxon>Chaetomiaceae</taxon>
        <taxon>Parathielavia</taxon>
    </lineage>
</organism>
<dbReference type="GO" id="GO:0016592">
    <property type="term" value="C:mediator complex"/>
    <property type="evidence" value="ECO:0007669"/>
    <property type="project" value="InterPro"/>
</dbReference>
<comment type="subunit">
    <text evidence="9">Component of the Mediator complex.</text>
</comment>
<dbReference type="SUPFAM" id="SSF50978">
    <property type="entry name" value="WD40 repeat-like"/>
    <property type="match status" value="1"/>
</dbReference>
<evidence type="ECO:0000313" key="13">
    <source>
        <dbReference type="Proteomes" id="UP001302602"/>
    </source>
</evidence>